<sequence>MMYLFGLFCLLFAGVSCKIDHFQPEQVHLSFGNNLTEMFVTWTTYSQTSSSIVEYGIDGLILKKTGESVKFVDGGVEKRTIYIHKVKLTHLTPNSTYLYHCGSNEGWSSLFSFHTPPDDINWSPRIALFGDMGSFNAQSLSRLQQEAQRGLYDVIIHIGDFAYDMDTDEGRVGDEFMRQIESIAAYVPYMTVPGNHEEKYNFSHYRARFTMPGDNEGLYYSFNFGPIHFIGISSEVYYYLNYGLKQMVKQYDWLQNDLKEATYPENRADRPWIITLGHRPMYCSNDDSDDCTFEKDILRVGLPILNWFGLEDLFYEKGVDMEIWAHEHSYERTWPLYNNEVYNGSFDAPYTNPGAPVHIITGSAGCNEFVDKFINNPKPWSAFRSSDYGYTRLTAFNKTHLYLEQVSDDKEGAVIDWFWLIKTRTT</sequence>
<dbReference type="InterPro" id="IPR029052">
    <property type="entry name" value="Metallo-depent_PP-like"/>
</dbReference>
<keyword evidence="2" id="KW-0325">Glycoprotein</keyword>
<dbReference type="Pfam" id="PF14008">
    <property type="entry name" value="Metallophos_C"/>
    <property type="match status" value="1"/>
</dbReference>
<dbReference type="EMBL" id="JARGDH010000001">
    <property type="protein sequence ID" value="KAL0280763.1"/>
    <property type="molecule type" value="Genomic_DNA"/>
</dbReference>
<dbReference type="PANTHER" id="PTHR45867:SF3">
    <property type="entry name" value="ACID PHOSPHATASE TYPE 7"/>
    <property type="match status" value="1"/>
</dbReference>
<dbReference type="SUPFAM" id="SSF56300">
    <property type="entry name" value="Metallo-dependent phosphatases"/>
    <property type="match status" value="1"/>
</dbReference>
<dbReference type="SUPFAM" id="SSF49363">
    <property type="entry name" value="Purple acid phosphatase, N-terminal domain"/>
    <property type="match status" value="1"/>
</dbReference>
<dbReference type="InterPro" id="IPR008963">
    <property type="entry name" value="Purple_acid_Pase-like_N"/>
</dbReference>
<dbReference type="InterPro" id="IPR025733">
    <property type="entry name" value="PAPs_C"/>
</dbReference>
<dbReference type="GO" id="GO:0046872">
    <property type="term" value="F:metal ion binding"/>
    <property type="evidence" value="ECO:0007669"/>
    <property type="project" value="InterPro"/>
</dbReference>
<feature type="domain" description="Calcineurin-like phosphoesterase" evidence="4">
    <location>
        <begin position="125"/>
        <end position="330"/>
    </location>
</feature>
<dbReference type="Pfam" id="PF16656">
    <property type="entry name" value="Pur_ac_phosph_N"/>
    <property type="match status" value="1"/>
</dbReference>
<dbReference type="GO" id="GO:0003993">
    <property type="term" value="F:acid phosphatase activity"/>
    <property type="evidence" value="ECO:0007669"/>
    <property type="project" value="UniProtKB-EC"/>
</dbReference>
<protein>
    <recommendedName>
        <fullName evidence="3">Purple acid phosphatase</fullName>
        <ecNumber evidence="3">3.1.3.2</ecNumber>
    </recommendedName>
</protein>
<evidence type="ECO:0000256" key="1">
    <source>
        <dbReference type="ARBA" id="ARBA00022729"/>
    </source>
</evidence>
<evidence type="ECO:0000259" key="5">
    <source>
        <dbReference type="Pfam" id="PF14008"/>
    </source>
</evidence>
<gene>
    <name evidence="7" type="ORF">PYX00_001966</name>
</gene>
<evidence type="ECO:0000259" key="4">
    <source>
        <dbReference type="Pfam" id="PF00149"/>
    </source>
</evidence>
<proteinExistence type="inferred from homology"/>
<comment type="caution">
    <text evidence="7">The sequence shown here is derived from an EMBL/GenBank/DDBJ whole genome shotgun (WGS) entry which is preliminary data.</text>
</comment>
<dbReference type="InterPro" id="IPR041792">
    <property type="entry name" value="MPP_PAP"/>
</dbReference>
<feature type="domain" description="Purple acid phosphatase C-terminal" evidence="5">
    <location>
        <begin position="355"/>
        <end position="416"/>
    </location>
</feature>
<dbReference type="InterPro" id="IPR015914">
    <property type="entry name" value="PAPs_N"/>
</dbReference>
<dbReference type="PANTHER" id="PTHR45867">
    <property type="entry name" value="PURPLE ACID PHOSPHATASE"/>
    <property type="match status" value="1"/>
</dbReference>
<evidence type="ECO:0000256" key="3">
    <source>
        <dbReference type="RuleBase" id="RU361203"/>
    </source>
</evidence>
<evidence type="ECO:0000313" key="7">
    <source>
        <dbReference type="EMBL" id="KAL0280763.1"/>
    </source>
</evidence>
<keyword evidence="3" id="KW-0378">Hydrolase</keyword>
<keyword evidence="1 3" id="KW-0732">Signal</keyword>
<reference evidence="7" key="1">
    <citation type="journal article" date="2024" name="Gigascience">
        <title>Chromosome-level genome of the poultry shaft louse Menopon gallinae provides insight into the host-switching and adaptive evolution of parasitic lice.</title>
        <authorList>
            <person name="Xu Y."/>
            <person name="Ma L."/>
            <person name="Liu S."/>
            <person name="Liang Y."/>
            <person name="Liu Q."/>
            <person name="He Z."/>
            <person name="Tian L."/>
            <person name="Duan Y."/>
            <person name="Cai W."/>
            <person name="Li H."/>
            <person name="Song F."/>
        </authorList>
    </citation>
    <scope>NUCLEOTIDE SEQUENCE</scope>
    <source>
        <strain evidence="7">Cailab_2023a</strain>
    </source>
</reference>
<feature type="chain" id="PRO_5043114043" description="Purple acid phosphatase" evidence="3">
    <location>
        <begin position="18"/>
        <end position="426"/>
    </location>
</feature>
<dbReference type="Pfam" id="PF00149">
    <property type="entry name" value="Metallophos"/>
    <property type="match status" value="1"/>
</dbReference>
<feature type="domain" description="Purple acid phosphatase N-terminal" evidence="6">
    <location>
        <begin position="24"/>
        <end position="115"/>
    </location>
</feature>
<dbReference type="CDD" id="cd00839">
    <property type="entry name" value="MPP_PAPs"/>
    <property type="match status" value="1"/>
</dbReference>
<comment type="catalytic activity">
    <reaction evidence="3">
        <text>a phosphate monoester + H2O = an alcohol + phosphate</text>
        <dbReference type="Rhea" id="RHEA:15017"/>
        <dbReference type="ChEBI" id="CHEBI:15377"/>
        <dbReference type="ChEBI" id="CHEBI:30879"/>
        <dbReference type="ChEBI" id="CHEBI:43474"/>
        <dbReference type="ChEBI" id="CHEBI:67140"/>
        <dbReference type="EC" id="3.1.3.2"/>
    </reaction>
</comment>
<evidence type="ECO:0000259" key="6">
    <source>
        <dbReference type="Pfam" id="PF16656"/>
    </source>
</evidence>
<feature type="signal peptide" evidence="3">
    <location>
        <begin position="1"/>
        <end position="17"/>
    </location>
</feature>
<organism evidence="7">
    <name type="scientific">Menopon gallinae</name>
    <name type="common">poultry shaft louse</name>
    <dbReference type="NCBI Taxonomy" id="328185"/>
    <lineage>
        <taxon>Eukaryota</taxon>
        <taxon>Metazoa</taxon>
        <taxon>Ecdysozoa</taxon>
        <taxon>Arthropoda</taxon>
        <taxon>Hexapoda</taxon>
        <taxon>Insecta</taxon>
        <taxon>Pterygota</taxon>
        <taxon>Neoptera</taxon>
        <taxon>Paraneoptera</taxon>
        <taxon>Psocodea</taxon>
        <taxon>Troctomorpha</taxon>
        <taxon>Phthiraptera</taxon>
        <taxon>Amblycera</taxon>
        <taxon>Menoponidae</taxon>
        <taxon>Menopon</taxon>
    </lineage>
</organism>
<name>A0AAW2IG79_9NEOP</name>
<dbReference type="Gene3D" id="3.60.21.10">
    <property type="match status" value="1"/>
</dbReference>
<accession>A0AAW2IG79</accession>
<evidence type="ECO:0000256" key="2">
    <source>
        <dbReference type="ARBA" id="ARBA00023180"/>
    </source>
</evidence>
<dbReference type="AlphaFoldDB" id="A0AAW2IG79"/>
<dbReference type="Gene3D" id="2.60.40.380">
    <property type="entry name" value="Purple acid phosphatase-like, N-terminal"/>
    <property type="match status" value="1"/>
</dbReference>
<dbReference type="InterPro" id="IPR004843">
    <property type="entry name" value="Calcineurin-like_PHP"/>
</dbReference>
<comment type="similarity">
    <text evidence="3">Belongs to the metallophosphoesterase superfamily. Purple acid phosphatase family.</text>
</comment>
<dbReference type="EC" id="3.1.3.2" evidence="3"/>